<dbReference type="InterPro" id="IPR036249">
    <property type="entry name" value="Thioredoxin-like_sf"/>
</dbReference>
<dbReference type="AlphaFoldDB" id="A0AAV2RNQ7"/>
<dbReference type="InterPro" id="IPR051033">
    <property type="entry name" value="SH3BGR"/>
</dbReference>
<evidence type="ECO:0000313" key="3">
    <source>
        <dbReference type="EMBL" id="CAL4135265.1"/>
    </source>
</evidence>
<organism evidence="3 4">
    <name type="scientific">Meganyctiphanes norvegica</name>
    <name type="common">Northern krill</name>
    <name type="synonym">Thysanopoda norvegica</name>
    <dbReference type="NCBI Taxonomy" id="48144"/>
    <lineage>
        <taxon>Eukaryota</taxon>
        <taxon>Metazoa</taxon>
        <taxon>Ecdysozoa</taxon>
        <taxon>Arthropoda</taxon>
        <taxon>Crustacea</taxon>
        <taxon>Multicrustacea</taxon>
        <taxon>Malacostraca</taxon>
        <taxon>Eumalacostraca</taxon>
        <taxon>Eucarida</taxon>
        <taxon>Euphausiacea</taxon>
        <taxon>Euphausiidae</taxon>
        <taxon>Meganyctiphanes</taxon>
    </lineage>
</organism>
<dbReference type="InterPro" id="IPR006993">
    <property type="entry name" value="Glut_rich_SH3-bd"/>
</dbReference>
<feature type="region of interest" description="Disordered" evidence="2">
    <location>
        <begin position="117"/>
        <end position="185"/>
    </location>
</feature>
<reference evidence="3 4" key="1">
    <citation type="submission" date="2024-05" db="EMBL/GenBank/DDBJ databases">
        <authorList>
            <person name="Wallberg A."/>
        </authorList>
    </citation>
    <scope>NUCLEOTIDE SEQUENCE [LARGE SCALE GENOMIC DNA]</scope>
</reference>
<sequence length="185" mass="20395">MILKVFYSAVRCIELTKKNQQRCLMILESKNIPFQTIDITDPSQDEARIYMTENAQPKGDNKVPATPQIFNEATYCGDFEDLDSANECDEIGEFLKLTSDELKGVKIGITGILPKSASDEVAPSEPTETPLTNGMSTNNQEDVQEQPISNLEKDPQTVSHTKHEGETTEDPSVGAPEITSNEDAN</sequence>
<dbReference type="Proteomes" id="UP001497623">
    <property type="component" value="Unassembled WGS sequence"/>
</dbReference>
<comment type="caution">
    <text evidence="3">The sequence shown here is derived from an EMBL/GenBank/DDBJ whole genome shotgun (WGS) entry which is preliminary data.</text>
</comment>
<gene>
    <name evidence="3" type="ORF">MNOR_LOCUS27549</name>
</gene>
<proteinExistence type="inferred from homology"/>
<dbReference type="PANTHER" id="PTHR12232:SF15">
    <property type="entry name" value="SH3 DOMAIN-BINDING GLUTAMIC ACID-RICH PROTEIN HOMOLOG"/>
    <property type="match status" value="1"/>
</dbReference>
<evidence type="ECO:0008006" key="5">
    <source>
        <dbReference type="Google" id="ProtNLM"/>
    </source>
</evidence>
<feature type="non-terminal residue" evidence="3">
    <location>
        <position position="185"/>
    </location>
</feature>
<evidence type="ECO:0000256" key="1">
    <source>
        <dbReference type="ARBA" id="ARBA00007764"/>
    </source>
</evidence>
<dbReference type="Pfam" id="PF04908">
    <property type="entry name" value="SH3BGR"/>
    <property type="match status" value="1"/>
</dbReference>
<dbReference type="SUPFAM" id="SSF52833">
    <property type="entry name" value="Thioredoxin-like"/>
    <property type="match status" value="1"/>
</dbReference>
<dbReference type="Gene3D" id="3.40.30.10">
    <property type="entry name" value="Glutaredoxin"/>
    <property type="match status" value="1"/>
</dbReference>
<keyword evidence="4" id="KW-1185">Reference proteome</keyword>
<dbReference type="EMBL" id="CAXKWB010029169">
    <property type="protein sequence ID" value="CAL4135265.1"/>
    <property type="molecule type" value="Genomic_DNA"/>
</dbReference>
<dbReference type="GO" id="GO:0005737">
    <property type="term" value="C:cytoplasm"/>
    <property type="evidence" value="ECO:0007669"/>
    <property type="project" value="TreeGrafter"/>
</dbReference>
<name>A0AAV2RNQ7_MEGNR</name>
<feature type="compositionally biased region" description="Polar residues" evidence="2">
    <location>
        <begin position="126"/>
        <end position="149"/>
    </location>
</feature>
<dbReference type="PROSITE" id="PS51354">
    <property type="entry name" value="GLUTAREDOXIN_2"/>
    <property type="match status" value="1"/>
</dbReference>
<comment type="similarity">
    <text evidence="1">Belongs to the SH3BGR family.</text>
</comment>
<dbReference type="PANTHER" id="PTHR12232">
    <property type="entry name" value="SH3 DOMAIN-BINDING GLUTAMIC ACID-RICH-LIKE PROTEIN"/>
    <property type="match status" value="1"/>
</dbReference>
<evidence type="ECO:0000313" key="4">
    <source>
        <dbReference type="Proteomes" id="UP001497623"/>
    </source>
</evidence>
<protein>
    <recommendedName>
        <fullName evidence="5">SH3 domain-binding glutamic acid-rich protein</fullName>
    </recommendedName>
</protein>
<evidence type="ECO:0000256" key="2">
    <source>
        <dbReference type="SAM" id="MobiDB-lite"/>
    </source>
</evidence>
<feature type="compositionally biased region" description="Basic and acidic residues" evidence="2">
    <location>
        <begin position="151"/>
        <end position="166"/>
    </location>
</feature>
<accession>A0AAV2RNQ7</accession>